<dbReference type="AlphaFoldDB" id="A0A840RNH0"/>
<accession>A0A840RNH0</accession>
<keyword evidence="1" id="KW-0732">Signal</keyword>
<dbReference type="RefSeq" id="WP_168052737.1">
    <property type="nucleotide sequence ID" value="NZ_JAAOZT010000002.1"/>
</dbReference>
<gene>
    <name evidence="3" type="ORF">HNR39_000452</name>
</gene>
<evidence type="ECO:0000259" key="2">
    <source>
        <dbReference type="Pfam" id="PF18602"/>
    </source>
</evidence>
<feature type="domain" description="Rap1a immunity protein" evidence="2">
    <location>
        <begin position="24"/>
        <end position="113"/>
    </location>
</feature>
<proteinExistence type="predicted"/>
<comment type="caution">
    <text evidence="3">The sequence shown here is derived from an EMBL/GenBank/DDBJ whole genome shotgun (WGS) entry which is preliminary data.</text>
</comment>
<name>A0A840RNH0_9BURK</name>
<dbReference type="EMBL" id="JACHHQ010000001">
    <property type="protein sequence ID" value="MBB5198642.1"/>
    <property type="molecule type" value="Genomic_DNA"/>
</dbReference>
<dbReference type="InterPro" id="IPR041238">
    <property type="entry name" value="Rap1a"/>
</dbReference>
<evidence type="ECO:0000313" key="3">
    <source>
        <dbReference type="EMBL" id="MBB5198642.1"/>
    </source>
</evidence>
<evidence type="ECO:0000256" key="1">
    <source>
        <dbReference type="SAM" id="SignalP"/>
    </source>
</evidence>
<dbReference type="Proteomes" id="UP000571084">
    <property type="component" value="Unassembled WGS sequence"/>
</dbReference>
<evidence type="ECO:0000313" key="4">
    <source>
        <dbReference type="Proteomes" id="UP000571084"/>
    </source>
</evidence>
<sequence length="117" mass="13076">MKKIIAVLAIYVFAGQASAYFYTGNDIVKWSRAGDRIAENRAQSDDYWYSALLVGYAIATYDGYSGYLFCSPANASSEQVVAIVKKYVNERPARWGEVASNLMIDALRESFPCAKRH</sequence>
<keyword evidence="4" id="KW-1185">Reference proteome</keyword>
<reference evidence="3 4" key="1">
    <citation type="submission" date="2020-08" db="EMBL/GenBank/DDBJ databases">
        <title>Genomic Encyclopedia of Type Strains, Phase IV (KMG-IV): sequencing the most valuable type-strain genomes for metagenomic binning, comparative biology and taxonomic classification.</title>
        <authorList>
            <person name="Goeker M."/>
        </authorList>
    </citation>
    <scope>NUCLEOTIDE SEQUENCE [LARGE SCALE GENOMIC DNA]</scope>
    <source>
        <strain evidence="3 4">DSM 23240</strain>
    </source>
</reference>
<protein>
    <recommendedName>
        <fullName evidence="2">Rap1a immunity protein domain-containing protein</fullName>
    </recommendedName>
</protein>
<feature type="chain" id="PRO_5032377235" description="Rap1a immunity protein domain-containing protein" evidence="1">
    <location>
        <begin position="20"/>
        <end position="117"/>
    </location>
</feature>
<dbReference type="Pfam" id="PF18602">
    <property type="entry name" value="Rap1a"/>
    <property type="match status" value="1"/>
</dbReference>
<organism evidence="3 4">
    <name type="scientific">Glaciimonas immobilis</name>
    <dbReference type="NCBI Taxonomy" id="728004"/>
    <lineage>
        <taxon>Bacteria</taxon>
        <taxon>Pseudomonadati</taxon>
        <taxon>Pseudomonadota</taxon>
        <taxon>Betaproteobacteria</taxon>
        <taxon>Burkholderiales</taxon>
        <taxon>Oxalobacteraceae</taxon>
        <taxon>Glaciimonas</taxon>
    </lineage>
</organism>
<dbReference type="Gene3D" id="1.10.890.40">
    <property type="match status" value="1"/>
</dbReference>
<feature type="signal peptide" evidence="1">
    <location>
        <begin position="1"/>
        <end position="19"/>
    </location>
</feature>